<proteinExistence type="inferred from homology"/>
<feature type="domain" description="RimM N-terminal" evidence="6">
    <location>
        <begin position="2"/>
        <end position="74"/>
    </location>
</feature>
<dbReference type="NCBIfam" id="TIGR02273">
    <property type="entry name" value="16S_RimM"/>
    <property type="match status" value="1"/>
</dbReference>
<dbReference type="InterPro" id="IPR011961">
    <property type="entry name" value="RimM"/>
</dbReference>
<evidence type="ECO:0000256" key="4">
    <source>
        <dbReference type="ARBA" id="ARBA00023186"/>
    </source>
</evidence>
<comment type="subcellular location">
    <subcellularLocation>
        <location evidence="5">Cytoplasm</location>
    </subcellularLocation>
</comment>
<dbReference type="SUPFAM" id="SSF50346">
    <property type="entry name" value="PRC-barrel domain"/>
    <property type="match status" value="1"/>
</dbReference>
<accession>A0A1H3T1V4</accession>
<dbReference type="GO" id="GO:0042274">
    <property type="term" value="P:ribosomal small subunit biogenesis"/>
    <property type="evidence" value="ECO:0007669"/>
    <property type="project" value="UniProtKB-UniRule"/>
</dbReference>
<evidence type="ECO:0000313" key="9">
    <source>
        <dbReference type="Proteomes" id="UP000198914"/>
    </source>
</evidence>
<dbReference type="Pfam" id="PF24986">
    <property type="entry name" value="PRC_RimM"/>
    <property type="match status" value="1"/>
</dbReference>
<comment type="function">
    <text evidence="5">An accessory protein needed during the final step in the assembly of 30S ribosomal subunit, possibly for assembly of the head region. Essential for efficient processing of 16S rRNA. May be needed both before and after RbfA during the maturation of 16S rRNA. It has affinity for free ribosomal 30S subunits but not for 70S ribosomes.</text>
</comment>
<dbReference type="Proteomes" id="UP000198914">
    <property type="component" value="Unassembled WGS sequence"/>
</dbReference>
<comment type="domain">
    <text evidence="5">The PRC barrel domain binds ribosomal protein uS19.</text>
</comment>
<comment type="subunit">
    <text evidence="5">Binds ribosomal protein uS19.</text>
</comment>
<dbReference type="GO" id="GO:0005840">
    <property type="term" value="C:ribosome"/>
    <property type="evidence" value="ECO:0007669"/>
    <property type="project" value="InterPro"/>
</dbReference>
<organism evidence="8 9">
    <name type="scientific">Jannaschia faecimaris</name>
    <dbReference type="NCBI Taxonomy" id="1244108"/>
    <lineage>
        <taxon>Bacteria</taxon>
        <taxon>Pseudomonadati</taxon>
        <taxon>Pseudomonadota</taxon>
        <taxon>Alphaproteobacteria</taxon>
        <taxon>Rhodobacterales</taxon>
        <taxon>Roseobacteraceae</taxon>
        <taxon>Jannaschia</taxon>
    </lineage>
</organism>
<dbReference type="EMBL" id="FNPX01000014">
    <property type="protein sequence ID" value="SDZ43811.1"/>
    <property type="molecule type" value="Genomic_DNA"/>
</dbReference>
<dbReference type="SUPFAM" id="SSF50447">
    <property type="entry name" value="Translation proteins"/>
    <property type="match status" value="1"/>
</dbReference>
<dbReference type="STRING" id="1244108.SAMN05444004_11496"/>
<dbReference type="InterPro" id="IPR036976">
    <property type="entry name" value="RimM_N_sf"/>
</dbReference>
<dbReference type="Pfam" id="PF01782">
    <property type="entry name" value="RimM"/>
    <property type="match status" value="1"/>
</dbReference>
<reference evidence="9" key="1">
    <citation type="submission" date="2016-10" db="EMBL/GenBank/DDBJ databases">
        <authorList>
            <person name="Varghese N."/>
            <person name="Submissions S."/>
        </authorList>
    </citation>
    <scope>NUCLEOTIDE SEQUENCE [LARGE SCALE GENOMIC DNA]</scope>
    <source>
        <strain evidence="9">DSM 100420</strain>
    </source>
</reference>
<evidence type="ECO:0000259" key="6">
    <source>
        <dbReference type="Pfam" id="PF01782"/>
    </source>
</evidence>
<feature type="domain" description="Ribosome maturation factor RimM PRC barrel" evidence="7">
    <location>
        <begin position="87"/>
        <end position="153"/>
    </location>
</feature>
<keyword evidence="4 5" id="KW-0143">Chaperone</keyword>
<dbReference type="GO" id="GO:0043022">
    <property type="term" value="F:ribosome binding"/>
    <property type="evidence" value="ECO:0007669"/>
    <property type="project" value="InterPro"/>
</dbReference>
<dbReference type="GO" id="GO:0005737">
    <property type="term" value="C:cytoplasm"/>
    <property type="evidence" value="ECO:0007669"/>
    <property type="project" value="UniProtKB-SubCell"/>
</dbReference>
<dbReference type="InterPro" id="IPR056792">
    <property type="entry name" value="PRC_RimM"/>
</dbReference>
<dbReference type="HAMAP" id="MF_00014">
    <property type="entry name" value="Ribosome_mat_RimM"/>
    <property type="match status" value="1"/>
</dbReference>
<dbReference type="AlphaFoldDB" id="A0A1H3T1V4"/>
<comment type="similarity">
    <text evidence="5">Belongs to the RimM family.</text>
</comment>
<sequence length="168" mass="17704">MGSYGVRGEARVKSFCADPSAIGDYGPVTFDNGTTAKLTVIRPIKGGYAVRLSGVPHKEAADALKGQRLWAHRDALPALPDDEFYHSDLIGLTAVDTGGETLGCVHAVHDHGAGDILEVRIGGTPVLIPFTRAIVPTVDLTAGRIVVDPPRGLLPGDESDDEEMPPID</sequence>
<keyword evidence="2 5" id="KW-0690">Ribosome biogenesis</keyword>
<dbReference type="InterPro" id="IPR002676">
    <property type="entry name" value="RimM_N"/>
</dbReference>
<dbReference type="InterPro" id="IPR009000">
    <property type="entry name" value="Transl_B-barrel_sf"/>
</dbReference>
<dbReference type="PANTHER" id="PTHR33692">
    <property type="entry name" value="RIBOSOME MATURATION FACTOR RIMM"/>
    <property type="match status" value="1"/>
</dbReference>
<keyword evidence="9" id="KW-1185">Reference proteome</keyword>
<dbReference type="InterPro" id="IPR011033">
    <property type="entry name" value="PRC_barrel-like_sf"/>
</dbReference>
<dbReference type="GO" id="GO:0006364">
    <property type="term" value="P:rRNA processing"/>
    <property type="evidence" value="ECO:0007669"/>
    <property type="project" value="UniProtKB-UniRule"/>
</dbReference>
<evidence type="ECO:0000256" key="1">
    <source>
        <dbReference type="ARBA" id="ARBA00022490"/>
    </source>
</evidence>
<dbReference type="Gene3D" id="2.30.30.240">
    <property type="entry name" value="PRC-barrel domain"/>
    <property type="match status" value="1"/>
</dbReference>
<dbReference type="Gene3D" id="2.40.30.60">
    <property type="entry name" value="RimM"/>
    <property type="match status" value="1"/>
</dbReference>
<dbReference type="PANTHER" id="PTHR33692:SF1">
    <property type="entry name" value="RIBOSOME MATURATION FACTOR RIMM"/>
    <property type="match status" value="1"/>
</dbReference>
<gene>
    <name evidence="5" type="primary">rimM</name>
    <name evidence="8" type="ORF">SAMN05444004_11496</name>
</gene>
<evidence type="ECO:0000256" key="3">
    <source>
        <dbReference type="ARBA" id="ARBA00022552"/>
    </source>
</evidence>
<evidence type="ECO:0000256" key="2">
    <source>
        <dbReference type="ARBA" id="ARBA00022517"/>
    </source>
</evidence>
<evidence type="ECO:0000313" key="8">
    <source>
        <dbReference type="EMBL" id="SDZ43811.1"/>
    </source>
</evidence>
<name>A0A1H3T1V4_9RHOB</name>
<protein>
    <recommendedName>
        <fullName evidence="5">Ribosome maturation factor RimM</fullName>
    </recommendedName>
</protein>
<evidence type="ECO:0000259" key="7">
    <source>
        <dbReference type="Pfam" id="PF24986"/>
    </source>
</evidence>
<keyword evidence="1 5" id="KW-0963">Cytoplasm</keyword>
<evidence type="ECO:0000256" key="5">
    <source>
        <dbReference type="HAMAP-Rule" id="MF_00014"/>
    </source>
</evidence>
<keyword evidence="3 5" id="KW-0698">rRNA processing</keyword>